<evidence type="ECO:0000256" key="1">
    <source>
        <dbReference type="SAM" id="MobiDB-lite"/>
    </source>
</evidence>
<gene>
    <name evidence="3" type="ORF">GT037_005487</name>
</gene>
<comment type="caution">
    <text evidence="3">The sequence shown here is derived from an EMBL/GenBank/DDBJ whole genome shotgun (WGS) entry which is preliminary data.</text>
</comment>
<feature type="region of interest" description="Disordered" evidence="1">
    <location>
        <begin position="318"/>
        <end position="364"/>
    </location>
</feature>
<evidence type="ECO:0000256" key="2">
    <source>
        <dbReference type="SAM" id="Phobius"/>
    </source>
</evidence>
<dbReference type="EMBL" id="JAAABM010000007">
    <property type="protein sequence ID" value="KAF7675982.1"/>
    <property type="molecule type" value="Genomic_DNA"/>
</dbReference>
<feature type="transmembrane region" description="Helical" evidence="2">
    <location>
        <begin position="101"/>
        <end position="119"/>
    </location>
</feature>
<feature type="compositionally biased region" description="Basic and acidic residues" evidence="1">
    <location>
        <begin position="347"/>
        <end position="364"/>
    </location>
</feature>
<sequence length="364" mass="41095">MWFIWNFISINYDMYYTNLRPHSLPGHKWHAPFKPLGQWAAIDNLYGEQAWIDNDTVLAGVTSISGFEAMLCLVYLWSLVRGRGSSKATKTNTVRPMTTDTAVIGLIVAVAHWTKMWMYTSFPTLLRAQFYPFSSDLDVGQWEIKSNLFIHQYNGTSLHKASWVWFRLRCYVQQNQGSKTPPLPRTNRINTSPTPAAPSSQLQPTCLAPPLPTTFTYVTDHAAAYYAPLAGYITHTMSSPAQPSPQVLQAYQQRLETLYQSLPDLVTTEQEDRTEIEALEQDVGNLDVKEQNVQDRANKYCQEFLYIGGLTDKIAKESSDSTASSHANHADIQAHNSKGPVVPDSMPKAESKEELKKRAEELNK</sequence>
<evidence type="ECO:0000313" key="4">
    <source>
        <dbReference type="Proteomes" id="UP000596902"/>
    </source>
</evidence>
<dbReference type="Proteomes" id="UP000596902">
    <property type="component" value="Unassembled WGS sequence"/>
</dbReference>
<evidence type="ECO:0000313" key="3">
    <source>
        <dbReference type="EMBL" id="KAF7675982.1"/>
    </source>
</evidence>
<dbReference type="GeneID" id="62203712"/>
<keyword evidence="4" id="KW-1185">Reference proteome</keyword>
<protein>
    <submittedName>
        <fullName evidence="3">Uncharacterized protein</fullName>
    </submittedName>
</protein>
<proteinExistence type="predicted"/>
<reference evidence="3" key="1">
    <citation type="submission" date="2020-01" db="EMBL/GenBank/DDBJ databases">
        <authorList>
            <person name="Feng Z.H.Z."/>
        </authorList>
    </citation>
    <scope>NUCLEOTIDE SEQUENCE</scope>
    <source>
        <strain evidence="3">CBS107.38</strain>
    </source>
</reference>
<dbReference type="RefSeq" id="XP_038786223.1">
    <property type="nucleotide sequence ID" value="XM_038930534.1"/>
</dbReference>
<accession>A0A8H7EEU0</accession>
<organism evidence="3 4">
    <name type="scientific">Alternaria burnsii</name>
    <dbReference type="NCBI Taxonomy" id="1187904"/>
    <lineage>
        <taxon>Eukaryota</taxon>
        <taxon>Fungi</taxon>
        <taxon>Dikarya</taxon>
        <taxon>Ascomycota</taxon>
        <taxon>Pezizomycotina</taxon>
        <taxon>Dothideomycetes</taxon>
        <taxon>Pleosporomycetidae</taxon>
        <taxon>Pleosporales</taxon>
        <taxon>Pleosporineae</taxon>
        <taxon>Pleosporaceae</taxon>
        <taxon>Alternaria</taxon>
        <taxon>Alternaria sect. Alternaria</taxon>
    </lineage>
</organism>
<reference evidence="3" key="2">
    <citation type="submission" date="2020-08" db="EMBL/GenBank/DDBJ databases">
        <title>Draft Genome Sequence of Cumin Blight Pathogen Alternaria burnsii.</title>
        <authorList>
            <person name="Feng Z."/>
        </authorList>
    </citation>
    <scope>NUCLEOTIDE SEQUENCE</scope>
    <source>
        <strain evidence="3">CBS107.38</strain>
    </source>
</reference>
<keyword evidence="2" id="KW-1133">Transmembrane helix</keyword>
<dbReference type="AlphaFoldDB" id="A0A8H7EEU0"/>
<keyword evidence="2" id="KW-0812">Transmembrane</keyword>
<feature type="region of interest" description="Disordered" evidence="1">
    <location>
        <begin position="177"/>
        <end position="203"/>
    </location>
</feature>
<feature type="transmembrane region" description="Helical" evidence="2">
    <location>
        <begin position="57"/>
        <end position="80"/>
    </location>
</feature>
<keyword evidence="2" id="KW-0472">Membrane</keyword>
<feature type="compositionally biased region" description="Polar residues" evidence="1">
    <location>
        <begin position="187"/>
        <end position="203"/>
    </location>
</feature>
<name>A0A8H7EEU0_9PLEO</name>